<protein>
    <submittedName>
        <fullName evidence="3">Mobilization protein</fullName>
    </submittedName>
</protein>
<reference evidence="4" key="1">
    <citation type="submission" date="2013-08" db="EMBL/GenBank/DDBJ databases">
        <title>Intrasporangium oryzae NRRL B-24470.</title>
        <authorList>
            <person name="Liu H."/>
            <person name="Wang G."/>
        </authorList>
    </citation>
    <scope>NUCLEOTIDE SEQUENCE [LARGE SCALE GENOMIC DNA]</scope>
    <source>
        <strain evidence="4">Q5-1</strain>
    </source>
</reference>
<name>W9GN15_9MICO</name>
<organism evidence="3 4">
    <name type="scientific">Intrasporangium chromatireducens Q5-1</name>
    <dbReference type="NCBI Taxonomy" id="584657"/>
    <lineage>
        <taxon>Bacteria</taxon>
        <taxon>Bacillati</taxon>
        <taxon>Actinomycetota</taxon>
        <taxon>Actinomycetes</taxon>
        <taxon>Micrococcales</taxon>
        <taxon>Intrasporangiaceae</taxon>
        <taxon>Intrasporangium</taxon>
    </lineage>
</organism>
<dbReference type="PATRIC" id="fig|584657.3.peg.1874"/>
<dbReference type="EMBL" id="AWQS01000059">
    <property type="protein sequence ID" value="EWT06218.1"/>
    <property type="molecule type" value="Genomic_DNA"/>
</dbReference>
<comment type="caution">
    <text evidence="3">The sequence shown here is derived from an EMBL/GenBank/DDBJ whole genome shotgun (WGS) entry which is preliminary data.</text>
</comment>
<evidence type="ECO:0000256" key="1">
    <source>
        <dbReference type="SAM" id="MobiDB-lite"/>
    </source>
</evidence>
<dbReference type="OrthoDB" id="3636113at2"/>
<evidence type="ECO:0000259" key="2">
    <source>
        <dbReference type="Pfam" id="PF05713"/>
    </source>
</evidence>
<feature type="region of interest" description="Disordered" evidence="1">
    <location>
        <begin position="1"/>
        <end position="37"/>
    </location>
</feature>
<evidence type="ECO:0000313" key="4">
    <source>
        <dbReference type="Proteomes" id="UP000019494"/>
    </source>
</evidence>
<gene>
    <name evidence="3" type="ORF">N864_23150</name>
</gene>
<evidence type="ECO:0000313" key="3">
    <source>
        <dbReference type="EMBL" id="EWT06218.1"/>
    </source>
</evidence>
<dbReference type="Proteomes" id="UP000019494">
    <property type="component" value="Unassembled WGS sequence"/>
</dbReference>
<feature type="compositionally biased region" description="Basic residues" evidence="1">
    <location>
        <begin position="18"/>
        <end position="34"/>
    </location>
</feature>
<sequence>MAVEPTEAGRDGTGARPSTRRRKRVEGGRRHRHEVKVTPEEEGQLLALALRYRVSVPKLLIDSALAGGAANAAANASVRDELLTELFKAYRVLAGIANNVNQIARATNATGEAQAETSATLAAVRRTAERIDGLIDQLAEALR</sequence>
<dbReference type="AlphaFoldDB" id="W9GN15"/>
<dbReference type="RefSeq" id="WP_034715862.1">
    <property type="nucleotide sequence ID" value="NZ_AWQS01000059.1"/>
</dbReference>
<dbReference type="InterPro" id="IPR008687">
    <property type="entry name" value="MobC"/>
</dbReference>
<dbReference type="Pfam" id="PF05713">
    <property type="entry name" value="MobC"/>
    <property type="match status" value="1"/>
</dbReference>
<proteinExistence type="predicted"/>
<feature type="domain" description="Bacterial mobilisation" evidence="2">
    <location>
        <begin position="93"/>
        <end position="125"/>
    </location>
</feature>
<keyword evidence="4" id="KW-1185">Reference proteome</keyword>
<accession>W9GN15</accession>